<evidence type="ECO:0000313" key="2">
    <source>
        <dbReference type="EMBL" id="RLY02510.1"/>
    </source>
</evidence>
<comment type="caution">
    <text evidence="2">The sequence shown here is derived from an EMBL/GenBank/DDBJ whole genome shotgun (WGS) entry which is preliminary data.</text>
</comment>
<dbReference type="AlphaFoldDB" id="A0A3L9DUT1"/>
<reference evidence="2 3" key="1">
    <citation type="submission" date="2018-10" db="EMBL/GenBank/DDBJ databases">
        <title>Streptococcus hillyeri sp. nov., isolated from equine tracheal sample.</title>
        <authorList>
            <person name="Macfadyen A.C."/>
            <person name="Waller A."/>
            <person name="Paterson G.K."/>
        </authorList>
    </citation>
    <scope>NUCLEOTIDE SEQUENCE [LARGE SCALE GENOMIC DNA]</scope>
    <source>
        <strain evidence="2 3">28462</strain>
    </source>
</reference>
<keyword evidence="1" id="KW-0472">Membrane</keyword>
<protein>
    <submittedName>
        <fullName evidence="2">Type I toxin-antitoxin system Fst family toxin</fullName>
    </submittedName>
</protein>
<dbReference type="NCBIfam" id="NF033608">
    <property type="entry name" value="type_I_tox_Fst"/>
    <property type="match status" value="1"/>
</dbReference>
<dbReference type="EMBL" id="RCVM01000014">
    <property type="protein sequence ID" value="RLY02510.1"/>
    <property type="molecule type" value="Genomic_DNA"/>
</dbReference>
<keyword evidence="1" id="KW-1133">Transmembrane helix</keyword>
<gene>
    <name evidence="2" type="ORF">EAF07_07260</name>
</gene>
<keyword evidence="1" id="KW-0812">Transmembrane</keyword>
<organism evidence="2 3">
    <name type="scientific">Streptococcus hillyeri</name>
    <dbReference type="NCBI Taxonomy" id="2282420"/>
    <lineage>
        <taxon>Bacteria</taxon>
        <taxon>Bacillati</taxon>
        <taxon>Bacillota</taxon>
        <taxon>Bacilli</taxon>
        <taxon>Lactobacillales</taxon>
        <taxon>Streptococcaceae</taxon>
        <taxon>Streptococcus</taxon>
    </lineage>
</organism>
<evidence type="ECO:0000256" key="1">
    <source>
        <dbReference type="SAM" id="Phobius"/>
    </source>
</evidence>
<feature type="transmembrane region" description="Helical" evidence="1">
    <location>
        <begin position="6"/>
        <end position="24"/>
    </location>
</feature>
<proteinExistence type="predicted"/>
<accession>A0A3L9DUT1</accession>
<dbReference type="Proteomes" id="UP000279194">
    <property type="component" value="Unassembled WGS sequence"/>
</dbReference>
<keyword evidence="3" id="KW-1185">Reference proteome</keyword>
<dbReference type="RefSeq" id="WP_121835916.1">
    <property type="nucleotide sequence ID" value="NZ_CP163513.1"/>
</dbReference>
<name>A0A3L9DUT1_9STRE</name>
<sequence length="29" mass="3366">MDAFTSFLVTVSSGIVIVLFEYWLNNRDK</sequence>
<evidence type="ECO:0000313" key="3">
    <source>
        <dbReference type="Proteomes" id="UP000279194"/>
    </source>
</evidence>